<dbReference type="EMBL" id="ML178881">
    <property type="protein sequence ID" value="TFK95538.1"/>
    <property type="molecule type" value="Genomic_DNA"/>
</dbReference>
<protein>
    <submittedName>
        <fullName evidence="2">Uncharacterized protein</fullName>
    </submittedName>
</protein>
<sequence>MPNTKSLALLLLPAVAGLSVQTREAAIAAPTLTFKNNCSTQHTLWFAGVRRVTLPPRAAFSGSFRNNEAGYFYTGNANGLNTIKIGFFEDRYWLVKDEPLIGAVAVRVTPNVGAHDGFCVPAWCRLGACTDKQAYPEPPPSKRSEMEVRAEFEPPLYSCPEATSFTITPVALTKNSPRGWFTVQILIDADRNPKTRFEKYVQ</sequence>
<dbReference type="Proteomes" id="UP000305067">
    <property type="component" value="Unassembled WGS sequence"/>
</dbReference>
<accession>A0A5C3Q5P3</accession>
<dbReference type="AlphaFoldDB" id="A0A5C3Q5P3"/>
<evidence type="ECO:0000256" key="1">
    <source>
        <dbReference type="SAM" id="SignalP"/>
    </source>
</evidence>
<feature type="signal peptide" evidence="1">
    <location>
        <begin position="1"/>
        <end position="17"/>
    </location>
</feature>
<keyword evidence="1" id="KW-0732">Signal</keyword>
<evidence type="ECO:0000313" key="3">
    <source>
        <dbReference type="Proteomes" id="UP000305067"/>
    </source>
</evidence>
<proteinExistence type="predicted"/>
<evidence type="ECO:0000313" key="2">
    <source>
        <dbReference type="EMBL" id="TFK95538.1"/>
    </source>
</evidence>
<reference evidence="2 3" key="1">
    <citation type="journal article" date="2019" name="Nat. Ecol. Evol.">
        <title>Megaphylogeny resolves global patterns of mushroom evolution.</title>
        <authorList>
            <person name="Varga T."/>
            <person name="Krizsan K."/>
            <person name="Foldi C."/>
            <person name="Dima B."/>
            <person name="Sanchez-Garcia M."/>
            <person name="Sanchez-Ramirez S."/>
            <person name="Szollosi G.J."/>
            <person name="Szarkandi J.G."/>
            <person name="Papp V."/>
            <person name="Albert L."/>
            <person name="Andreopoulos W."/>
            <person name="Angelini C."/>
            <person name="Antonin V."/>
            <person name="Barry K.W."/>
            <person name="Bougher N.L."/>
            <person name="Buchanan P."/>
            <person name="Buyck B."/>
            <person name="Bense V."/>
            <person name="Catcheside P."/>
            <person name="Chovatia M."/>
            <person name="Cooper J."/>
            <person name="Damon W."/>
            <person name="Desjardin D."/>
            <person name="Finy P."/>
            <person name="Geml J."/>
            <person name="Haridas S."/>
            <person name="Hughes K."/>
            <person name="Justo A."/>
            <person name="Karasinski D."/>
            <person name="Kautmanova I."/>
            <person name="Kiss B."/>
            <person name="Kocsube S."/>
            <person name="Kotiranta H."/>
            <person name="LaButti K.M."/>
            <person name="Lechner B.E."/>
            <person name="Liimatainen K."/>
            <person name="Lipzen A."/>
            <person name="Lukacs Z."/>
            <person name="Mihaltcheva S."/>
            <person name="Morgado L.N."/>
            <person name="Niskanen T."/>
            <person name="Noordeloos M.E."/>
            <person name="Ohm R.A."/>
            <person name="Ortiz-Santana B."/>
            <person name="Ovrebo C."/>
            <person name="Racz N."/>
            <person name="Riley R."/>
            <person name="Savchenko A."/>
            <person name="Shiryaev A."/>
            <person name="Soop K."/>
            <person name="Spirin V."/>
            <person name="Szebenyi C."/>
            <person name="Tomsovsky M."/>
            <person name="Tulloss R.E."/>
            <person name="Uehling J."/>
            <person name="Grigoriev I.V."/>
            <person name="Vagvolgyi C."/>
            <person name="Papp T."/>
            <person name="Martin F.M."/>
            <person name="Miettinen O."/>
            <person name="Hibbett D.S."/>
            <person name="Nagy L.G."/>
        </authorList>
    </citation>
    <scope>NUCLEOTIDE SEQUENCE [LARGE SCALE GENOMIC DNA]</scope>
    <source>
        <strain evidence="2 3">CBS 309.79</strain>
    </source>
</reference>
<feature type="chain" id="PRO_5023081433" evidence="1">
    <location>
        <begin position="18"/>
        <end position="202"/>
    </location>
</feature>
<organism evidence="2 3">
    <name type="scientific">Pterulicium gracile</name>
    <dbReference type="NCBI Taxonomy" id="1884261"/>
    <lineage>
        <taxon>Eukaryota</taxon>
        <taxon>Fungi</taxon>
        <taxon>Dikarya</taxon>
        <taxon>Basidiomycota</taxon>
        <taxon>Agaricomycotina</taxon>
        <taxon>Agaricomycetes</taxon>
        <taxon>Agaricomycetidae</taxon>
        <taxon>Agaricales</taxon>
        <taxon>Pleurotineae</taxon>
        <taxon>Pterulaceae</taxon>
        <taxon>Pterulicium</taxon>
    </lineage>
</organism>
<gene>
    <name evidence="2" type="ORF">BDV98DRAFT_659682</name>
</gene>
<keyword evidence="3" id="KW-1185">Reference proteome</keyword>
<name>A0A5C3Q5P3_9AGAR</name>